<name>A0A2G2ZI55_CAPAN</name>
<dbReference type="FunFam" id="3.30.70.270:FF:000026">
    <property type="entry name" value="Transposon Ty3-G Gag-Pol polyprotein"/>
    <property type="match status" value="1"/>
</dbReference>
<dbReference type="PANTHER" id="PTHR34072">
    <property type="entry name" value="ENZYMATIC POLYPROTEIN-RELATED"/>
    <property type="match status" value="1"/>
</dbReference>
<dbReference type="EMBL" id="AYRZ02000005">
    <property type="protein sequence ID" value="PHT81615.1"/>
    <property type="molecule type" value="Genomic_DNA"/>
</dbReference>
<evidence type="ECO:0000313" key="2">
    <source>
        <dbReference type="EMBL" id="PHT81615.1"/>
    </source>
</evidence>
<dbReference type="InterPro" id="IPR043128">
    <property type="entry name" value="Rev_trsase/Diguanyl_cyclase"/>
</dbReference>
<evidence type="ECO:0000259" key="1">
    <source>
        <dbReference type="Pfam" id="PF17919"/>
    </source>
</evidence>
<dbReference type="Gene3D" id="3.30.70.270">
    <property type="match status" value="1"/>
</dbReference>
<protein>
    <recommendedName>
        <fullName evidence="1">Reverse transcriptase/retrotransposon-derived protein RNase H-like domain-containing protein</fullName>
    </recommendedName>
</protein>
<evidence type="ECO:0000313" key="3">
    <source>
        <dbReference type="Proteomes" id="UP000222542"/>
    </source>
</evidence>
<proteinExistence type="predicted"/>
<dbReference type="InterPro" id="IPR043502">
    <property type="entry name" value="DNA/RNA_pol_sf"/>
</dbReference>
<dbReference type="InterPro" id="IPR041577">
    <property type="entry name" value="RT_RNaseH_2"/>
</dbReference>
<accession>A0A2G2ZI55</accession>
<sequence>MDSDKVEAIRDWEVPTKVPELRSFLGLANYYRRFILGYSDITAPLMDLLKNNRVWEWNSLCQGAFNNLKAAIIKEPVLGLSDFMKLFEVQMDASDFAIGGILMQEGHPIVFERRKLNDAEQRYTVHKREMTAIVDCLRKWHHYLLGAHFIIKTDNVATSYFQSQKKLLQDLLAEFDYSLEYKPGKANIVADALSRKAVLATL</sequence>
<dbReference type="OMA" id="ELMTHWI"/>
<reference evidence="2 3" key="1">
    <citation type="journal article" date="2014" name="Nat. Genet.">
        <title>Genome sequence of the hot pepper provides insights into the evolution of pungency in Capsicum species.</title>
        <authorList>
            <person name="Kim S."/>
            <person name="Park M."/>
            <person name="Yeom S.I."/>
            <person name="Kim Y.M."/>
            <person name="Lee J.M."/>
            <person name="Lee H.A."/>
            <person name="Seo E."/>
            <person name="Choi J."/>
            <person name="Cheong K."/>
            <person name="Kim K.T."/>
            <person name="Jung K."/>
            <person name="Lee G.W."/>
            <person name="Oh S.K."/>
            <person name="Bae C."/>
            <person name="Kim S.B."/>
            <person name="Lee H.Y."/>
            <person name="Kim S.Y."/>
            <person name="Kim M.S."/>
            <person name="Kang B.C."/>
            <person name="Jo Y.D."/>
            <person name="Yang H.B."/>
            <person name="Jeong H.J."/>
            <person name="Kang W.H."/>
            <person name="Kwon J.K."/>
            <person name="Shin C."/>
            <person name="Lim J.Y."/>
            <person name="Park J.H."/>
            <person name="Huh J.H."/>
            <person name="Kim J.S."/>
            <person name="Kim B.D."/>
            <person name="Cohen O."/>
            <person name="Paran I."/>
            <person name="Suh M.C."/>
            <person name="Lee S.B."/>
            <person name="Kim Y.K."/>
            <person name="Shin Y."/>
            <person name="Noh S.J."/>
            <person name="Park J."/>
            <person name="Seo Y.S."/>
            <person name="Kwon S.Y."/>
            <person name="Kim H.A."/>
            <person name="Park J.M."/>
            <person name="Kim H.J."/>
            <person name="Choi S.B."/>
            <person name="Bosland P.W."/>
            <person name="Reeves G."/>
            <person name="Jo S.H."/>
            <person name="Lee B.W."/>
            <person name="Cho H.T."/>
            <person name="Choi H.S."/>
            <person name="Lee M.S."/>
            <person name="Yu Y."/>
            <person name="Do Choi Y."/>
            <person name="Park B.S."/>
            <person name="van Deynze A."/>
            <person name="Ashrafi H."/>
            <person name="Hill T."/>
            <person name="Kim W.T."/>
            <person name="Pai H.S."/>
            <person name="Ahn H.K."/>
            <person name="Yeam I."/>
            <person name="Giovannoni J.J."/>
            <person name="Rose J.K."/>
            <person name="Sorensen I."/>
            <person name="Lee S.J."/>
            <person name="Kim R.W."/>
            <person name="Choi I.Y."/>
            <person name="Choi B.S."/>
            <person name="Lim J.S."/>
            <person name="Lee Y.H."/>
            <person name="Choi D."/>
        </authorList>
    </citation>
    <scope>NUCLEOTIDE SEQUENCE [LARGE SCALE GENOMIC DNA]</scope>
    <source>
        <strain evidence="3">cv. CM334</strain>
    </source>
</reference>
<dbReference type="SUPFAM" id="SSF56672">
    <property type="entry name" value="DNA/RNA polymerases"/>
    <property type="match status" value="1"/>
</dbReference>
<dbReference type="Gramene" id="PHT81615">
    <property type="protein sequence ID" value="PHT81615"/>
    <property type="gene ID" value="T459_14630"/>
</dbReference>
<keyword evidence="3" id="KW-1185">Reference proteome</keyword>
<reference evidence="2 3" key="2">
    <citation type="journal article" date="2017" name="Genome Biol.">
        <title>New reference genome sequences of hot pepper reveal the massive evolution of plant disease-resistance genes by retroduplication.</title>
        <authorList>
            <person name="Kim S."/>
            <person name="Park J."/>
            <person name="Yeom S.I."/>
            <person name="Kim Y.M."/>
            <person name="Seo E."/>
            <person name="Kim K.T."/>
            <person name="Kim M.S."/>
            <person name="Lee J.M."/>
            <person name="Cheong K."/>
            <person name="Shin H.S."/>
            <person name="Kim S.B."/>
            <person name="Han K."/>
            <person name="Lee J."/>
            <person name="Park M."/>
            <person name="Lee H.A."/>
            <person name="Lee H.Y."/>
            <person name="Lee Y."/>
            <person name="Oh S."/>
            <person name="Lee J.H."/>
            <person name="Choi E."/>
            <person name="Choi E."/>
            <person name="Lee S.E."/>
            <person name="Jeon J."/>
            <person name="Kim H."/>
            <person name="Choi G."/>
            <person name="Song H."/>
            <person name="Lee J."/>
            <person name="Lee S.C."/>
            <person name="Kwon J.K."/>
            <person name="Lee H.Y."/>
            <person name="Koo N."/>
            <person name="Hong Y."/>
            <person name="Kim R.W."/>
            <person name="Kang W.H."/>
            <person name="Huh J.H."/>
            <person name="Kang B.C."/>
            <person name="Yang T.J."/>
            <person name="Lee Y.H."/>
            <person name="Bennetzen J.L."/>
            <person name="Choi D."/>
        </authorList>
    </citation>
    <scope>NUCLEOTIDE SEQUENCE [LARGE SCALE GENOMIC DNA]</scope>
    <source>
        <strain evidence="3">cv. CM334</strain>
    </source>
</reference>
<feature type="domain" description="Reverse transcriptase/retrotransposon-derived protein RNase H-like" evidence="1">
    <location>
        <begin position="57"/>
        <end position="151"/>
    </location>
</feature>
<dbReference type="Pfam" id="PF17919">
    <property type="entry name" value="RT_RNaseH_2"/>
    <property type="match status" value="1"/>
</dbReference>
<dbReference type="Proteomes" id="UP000222542">
    <property type="component" value="Unassembled WGS sequence"/>
</dbReference>
<comment type="caution">
    <text evidence="2">The sequence shown here is derived from an EMBL/GenBank/DDBJ whole genome shotgun (WGS) entry which is preliminary data.</text>
</comment>
<dbReference type="PANTHER" id="PTHR34072:SF41">
    <property type="entry name" value="REVERSE TRANSCRIPTASE_RETROTRANSPOSON-DERIVED PROTEIN RNASE H-LIKE DOMAIN-CONTAINING PROTEIN"/>
    <property type="match status" value="1"/>
</dbReference>
<dbReference type="AlphaFoldDB" id="A0A2G2ZI55"/>
<dbReference type="CDD" id="cd09274">
    <property type="entry name" value="RNase_HI_RT_Ty3"/>
    <property type="match status" value="1"/>
</dbReference>
<gene>
    <name evidence="2" type="ORF">T459_14630</name>
</gene>
<organism evidence="2 3">
    <name type="scientific">Capsicum annuum</name>
    <name type="common">Capsicum pepper</name>
    <dbReference type="NCBI Taxonomy" id="4072"/>
    <lineage>
        <taxon>Eukaryota</taxon>
        <taxon>Viridiplantae</taxon>
        <taxon>Streptophyta</taxon>
        <taxon>Embryophyta</taxon>
        <taxon>Tracheophyta</taxon>
        <taxon>Spermatophyta</taxon>
        <taxon>Magnoliopsida</taxon>
        <taxon>eudicotyledons</taxon>
        <taxon>Gunneridae</taxon>
        <taxon>Pentapetalae</taxon>
        <taxon>asterids</taxon>
        <taxon>lamiids</taxon>
        <taxon>Solanales</taxon>
        <taxon>Solanaceae</taxon>
        <taxon>Solanoideae</taxon>
        <taxon>Capsiceae</taxon>
        <taxon>Capsicum</taxon>
    </lineage>
</organism>
<dbReference type="STRING" id="4072.A0A2G2ZI55"/>